<dbReference type="AlphaFoldDB" id="A0AA51RSM4"/>
<evidence type="ECO:0000313" key="2">
    <source>
        <dbReference type="Proteomes" id="UP001239782"/>
    </source>
</evidence>
<keyword evidence="2" id="KW-1185">Reference proteome</keyword>
<dbReference type="EMBL" id="CP133548">
    <property type="protein sequence ID" value="WMS86928.1"/>
    <property type="molecule type" value="Genomic_DNA"/>
</dbReference>
<evidence type="ECO:0000313" key="1">
    <source>
        <dbReference type="EMBL" id="WMS86928.1"/>
    </source>
</evidence>
<dbReference type="Proteomes" id="UP001239782">
    <property type="component" value="Chromosome"/>
</dbReference>
<dbReference type="InterPro" id="IPR050767">
    <property type="entry name" value="Sel1_AlgK"/>
</dbReference>
<dbReference type="RefSeq" id="WP_309202064.1">
    <property type="nucleotide sequence ID" value="NZ_CP133548.1"/>
</dbReference>
<dbReference type="InterPro" id="IPR011990">
    <property type="entry name" value="TPR-like_helical_dom_sf"/>
</dbReference>
<dbReference type="InterPro" id="IPR006597">
    <property type="entry name" value="Sel1-like"/>
</dbReference>
<name>A0AA51RSM4_9GAMM</name>
<sequence>MYRSFIFLFVIPFLGCSNSTTPSAESQCEQHYKAESYQVAARVCIEAAELGSINSQWLLAHLHLYKLLPEADPSVAAYWLEQAADNGHTASQRELGKLYLWGRGVKRDPEVSLQWLKLAAREGDIDAEFFIGVLFMGSKDFKADQASAINWFKKAASSGHKMAINNLAWIYSTSTNKSLRNGHLAVDIILPVLKDKPDSPVFLDTLAAAYAEDEQFELAVDTQQKAIEKLSEKTSEEVRAGYLERLSAYQALKPWREAEPAWVED</sequence>
<dbReference type="Gene3D" id="1.25.40.10">
    <property type="entry name" value="Tetratricopeptide repeat domain"/>
    <property type="match status" value="1"/>
</dbReference>
<accession>A0AA51RSM4</accession>
<reference evidence="1 2" key="1">
    <citation type="submission" date="2023-08" db="EMBL/GenBank/DDBJ databases">
        <title>Pleionea litopenaei sp. nov., isolated from stomach of juvenile Litopenaeus vannamei.</title>
        <authorList>
            <person name="Rho A.M."/>
            <person name="Hwang C.Y."/>
        </authorList>
    </citation>
    <scope>NUCLEOTIDE SEQUENCE [LARGE SCALE GENOMIC DNA]</scope>
    <source>
        <strain evidence="1 2">HL-JVS1</strain>
    </source>
</reference>
<gene>
    <name evidence="1" type="ORF">Q9312_17060</name>
</gene>
<dbReference type="PANTHER" id="PTHR11102">
    <property type="entry name" value="SEL-1-LIKE PROTEIN"/>
    <property type="match status" value="1"/>
</dbReference>
<dbReference type="KEGG" id="plei:Q9312_17060"/>
<dbReference type="PANTHER" id="PTHR11102:SF160">
    <property type="entry name" value="ERAD-ASSOCIATED E3 UBIQUITIN-PROTEIN LIGASE COMPONENT HRD3"/>
    <property type="match status" value="1"/>
</dbReference>
<dbReference type="Pfam" id="PF08238">
    <property type="entry name" value="Sel1"/>
    <property type="match status" value="3"/>
</dbReference>
<protein>
    <submittedName>
        <fullName evidence="1">Tetratricopeptide repeat protein</fullName>
    </submittedName>
</protein>
<dbReference type="SUPFAM" id="SSF81901">
    <property type="entry name" value="HCP-like"/>
    <property type="match status" value="1"/>
</dbReference>
<dbReference type="SMART" id="SM00671">
    <property type="entry name" value="SEL1"/>
    <property type="match status" value="3"/>
</dbReference>
<proteinExistence type="predicted"/>
<organism evidence="1 2">
    <name type="scientific">Pleionea litopenaei</name>
    <dbReference type="NCBI Taxonomy" id="3070815"/>
    <lineage>
        <taxon>Bacteria</taxon>
        <taxon>Pseudomonadati</taxon>
        <taxon>Pseudomonadota</taxon>
        <taxon>Gammaproteobacteria</taxon>
        <taxon>Oceanospirillales</taxon>
        <taxon>Pleioneaceae</taxon>
        <taxon>Pleionea</taxon>
    </lineage>
</organism>